<dbReference type="GO" id="GO:0051287">
    <property type="term" value="F:NAD binding"/>
    <property type="evidence" value="ECO:0007669"/>
    <property type="project" value="InterPro"/>
</dbReference>
<gene>
    <name evidence="4" type="ORF">H9945_06390</name>
</gene>
<reference evidence="4" key="2">
    <citation type="submission" date="2021-04" db="EMBL/GenBank/DDBJ databases">
        <authorList>
            <person name="Gilroy R."/>
        </authorList>
    </citation>
    <scope>NUCLEOTIDE SEQUENCE</scope>
    <source>
        <strain evidence="4">ChiBcec8-13705</strain>
    </source>
</reference>
<dbReference type="Proteomes" id="UP000886803">
    <property type="component" value="Unassembled WGS sequence"/>
</dbReference>
<evidence type="ECO:0000259" key="3">
    <source>
        <dbReference type="Pfam" id="PF02826"/>
    </source>
</evidence>
<dbReference type="InterPro" id="IPR036291">
    <property type="entry name" value="NAD(P)-bd_dom_sf"/>
</dbReference>
<comment type="caution">
    <text evidence="4">The sequence shown here is derived from an EMBL/GenBank/DDBJ whole genome shotgun (WGS) entry which is preliminary data.</text>
</comment>
<organism evidence="4 5">
    <name type="scientific">Candidatus Gemmiger avicola</name>
    <dbReference type="NCBI Taxonomy" id="2838605"/>
    <lineage>
        <taxon>Bacteria</taxon>
        <taxon>Bacillati</taxon>
        <taxon>Bacillota</taxon>
        <taxon>Clostridia</taxon>
        <taxon>Eubacteriales</taxon>
        <taxon>Gemmiger</taxon>
    </lineage>
</organism>
<dbReference type="SUPFAM" id="SSF51735">
    <property type="entry name" value="NAD(P)-binding Rossmann-fold domains"/>
    <property type="match status" value="1"/>
</dbReference>
<dbReference type="Pfam" id="PF02826">
    <property type="entry name" value="2-Hacid_dh_C"/>
    <property type="match status" value="1"/>
</dbReference>
<name>A0A9D2S499_9FIRM</name>
<evidence type="ECO:0000256" key="2">
    <source>
        <dbReference type="ARBA" id="ARBA00023027"/>
    </source>
</evidence>
<reference evidence="4" key="1">
    <citation type="journal article" date="2021" name="PeerJ">
        <title>Extensive microbial diversity within the chicken gut microbiome revealed by metagenomics and culture.</title>
        <authorList>
            <person name="Gilroy R."/>
            <person name="Ravi A."/>
            <person name="Getino M."/>
            <person name="Pursley I."/>
            <person name="Horton D.L."/>
            <person name="Alikhan N.F."/>
            <person name="Baker D."/>
            <person name="Gharbi K."/>
            <person name="Hall N."/>
            <person name="Watson M."/>
            <person name="Adriaenssens E.M."/>
            <person name="Foster-Nyarko E."/>
            <person name="Jarju S."/>
            <person name="Secka A."/>
            <person name="Antonio M."/>
            <person name="Oren A."/>
            <person name="Chaudhuri R.R."/>
            <person name="La Ragione R."/>
            <person name="Hildebrand F."/>
            <person name="Pallen M.J."/>
        </authorList>
    </citation>
    <scope>NUCLEOTIDE SEQUENCE</scope>
    <source>
        <strain evidence="4">ChiBcec8-13705</strain>
    </source>
</reference>
<dbReference type="InterPro" id="IPR006140">
    <property type="entry name" value="D-isomer_DH_NAD-bd"/>
</dbReference>
<dbReference type="PANTHER" id="PTHR43333">
    <property type="entry name" value="2-HACID_DH_C DOMAIN-CONTAINING PROTEIN"/>
    <property type="match status" value="1"/>
</dbReference>
<dbReference type="Gene3D" id="3.40.50.720">
    <property type="entry name" value="NAD(P)-binding Rossmann-like Domain"/>
    <property type="match status" value="2"/>
</dbReference>
<accession>A0A9D2S499</accession>
<evidence type="ECO:0000313" key="4">
    <source>
        <dbReference type="EMBL" id="HJB42110.1"/>
    </source>
</evidence>
<evidence type="ECO:0000256" key="1">
    <source>
        <dbReference type="ARBA" id="ARBA00023002"/>
    </source>
</evidence>
<dbReference type="EMBL" id="DWYG01000106">
    <property type="protein sequence ID" value="HJB42110.1"/>
    <property type="molecule type" value="Genomic_DNA"/>
</dbReference>
<dbReference type="CDD" id="cd05300">
    <property type="entry name" value="2-Hacid_dh_1"/>
    <property type="match status" value="1"/>
</dbReference>
<evidence type="ECO:0000313" key="5">
    <source>
        <dbReference type="Proteomes" id="UP000886803"/>
    </source>
</evidence>
<dbReference type="GO" id="GO:0016491">
    <property type="term" value="F:oxidoreductase activity"/>
    <property type="evidence" value="ECO:0007669"/>
    <property type="project" value="UniProtKB-KW"/>
</dbReference>
<sequence>MPKIKKVVATVWYNKKNMHALRQVFPDAQFVYVDFFDRARLTEEVRDADVAILLGDVDPCLLGENTLKWIHCDHAGLNGSARPEVFARGIPVTGAAGRSAPVLAEHCVYFMLQSCYHTKELLAAQAKGQWGVPGMNAWRGLYGRTAGIVGLGNNGRMLAERLHAFGMKLIGYNKFPIRGLDYLDRKLCAQSGDTLDPLLKQSDFVILTLALTDETYHMIDKAALAKMKPGAFLVNMARGGIVCTEDLVAALQSGQLGGAGLDVFEEQPLPPDHPLWRMENVYITPHSTPQVPDRAARSIEIIRENARRFEAGEPLRNLMRPSDAIAGEKGEGGWARLMQADAAKQKIDVKMLEKFLGKRDWTDPAEWM</sequence>
<proteinExistence type="predicted"/>
<dbReference type="SUPFAM" id="SSF52283">
    <property type="entry name" value="Formate/glycerate dehydrogenase catalytic domain-like"/>
    <property type="match status" value="1"/>
</dbReference>
<protein>
    <submittedName>
        <fullName evidence="4">D-2-hydroxyacid dehydrogenase</fullName>
    </submittedName>
</protein>
<dbReference type="PANTHER" id="PTHR43333:SF1">
    <property type="entry name" value="D-ISOMER SPECIFIC 2-HYDROXYACID DEHYDROGENASE NAD-BINDING DOMAIN-CONTAINING PROTEIN"/>
    <property type="match status" value="1"/>
</dbReference>
<feature type="domain" description="D-isomer specific 2-hydroxyacid dehydrogenase NAD-binding" evidence="3">
    <location>
        <begin position="110"/>
        <end position="287"/>
    </location>
</feature>
<keyword evidence="1" id="KW-0560">Oxidoreductase</keyword>
<dbReference type="AlphaFoldDB" id="A0A9D2S499"/>
<keyword evidence="2" id="KW-0520">NAD</keyword>